<dbReference type="HOGENOM" id="CLU_017947_3_1_4"/>
<evidence type="ECO:0000256" key="3">
    <source>
        <dbReference type="ARBA" id="ARBA00022432"/>
    </source>
</evidence>
<evidence type="ECO:0000313" key="9">
    <source>
        <dbReference type="EMBL" id="BAO80783.1"/>
    </source>
</evidence>
<dbReference type="RefSeq" id="WP_052467485.1">
    <property type="nucleotide sequence ID" value="NZ_AP014568.1"/>
</dbReference>
<dbReference type="PROSITE" id="PS51463">
    <property type="entry name" value="P_GLUCOSE_ISOMERASE_3"/>
    <property type="match status" value="1"/>
</dbReference>
<dbReference type="PRINTS" id="PR00662">
    <property type="entry name" value="G6PISOMERASE"/>
</dbReference>
<evidence type="ECO:0000256" key="8">
    <source>
        <dbReference type="RuleBase" id="RU000612"/>
    </source>
</evidence>
<evidence type="ECO:0000256" key="7">
    <source>
        <dbReference type="HAMAP-Rule" id="MF_00473"/>
    </source>
</evidence>
<evidence type="ECO:0000256" key="2">
    <source>
        <dbReference type="ARBA" id="ARBA00006604"/>
    </source>
</evidence>
<dbReference type="InterPro" id="IPR023096">
    <property type="entry name" value="G6P_Isomerase_C"/>
</dbReference>
<dbReference type="CDD" id="cd05015">
    <property type="entry name" value="SIS_PGI_1"/>
    <property type="match status" value="1"/>
</dbReference>
<comment type="function">
    <text evidence="7">Catalyzes the reversible isomerization of glucose-6-phosphate to fructose-6-phosphate.</text>
</comment>
<comment type="subcellular location">
    <subcellularLocation>
        <location evidence="7">Cytoplasm</location>
    </subcellularLocation>
</comment>
<dbReference type="PANTHER" id="PTHR11469:SF1">
    <property type="entry name" value="GLUCOSE-6-PHOSPHATE ISOMERASE"/>
    <property type="match status" value="1"/>
</dbReference>
<evidence type="ECO:0000256" key="4">
    <source>
        <dbReference type="ARBA" id="ARBA00023152"/>
    </source>
</evidence>
<dbReference type="PROSITE" id="PS00174">
    <property type="entry name" value="P_GLUCOSE_ISOMERASE_2"/>
    <property type="match status" value="1"/>
</dbReference>
<accession>A0A060NMP4</accession>
<dbReference type="KEGG" id="cbaa:SRAA_0929"/>
<feature type="active site" evidence="7">
    <location>
        <position position="531"/>
    </location>
</feature>
<dbReference type="OrthoDB" id="140919at2"/>
<dbReference type="InterPro" id="IPR035482">
    <property type="entry name" value="SIS_PGI_2"/>
</dbReference>
<dbReference type="PROSITE" id="PS00765">
    <property type="entry name" value="P_GLUCOSE_ISOMERASE_1"/>
    <property type="match status" value="1"/>
</dbReference>
<dbReference type="InterPro" id="IPR046348">
    <property type="entry name" value="SIS_dom_sf"/>
</dbReference>
<keyword evidence="10" id="KW-1185">Reference proteome</keyword>
<name>A0A060NMP4_9BURK</name>
<dbReference type="STRING" id="1458425.SRAA_0929"/>
<dbReference type="EMBL" id="AP014568">
    <property type="protein sequence ID" value="BAO80783.1"/>
    <property type="molecule type" value="Genomic_DNA"/>
</dbReference>
<dbReference type="GO" id="GO:0006096">
    <property type="term" value="P:glycolytic process"/>
    <property type="evidence" value="ECO:0007669"/>
    <property type="project" value="UniProtKB-UniRule"/>
</dbReference>
<protein>
    <recommendedName>
        <fullName evidence="7">Glucose-6-phosphate isomerase</fullName>
        <shortName evidence="7">GPI</shortName>
        <ecNumber evidence="7">5.3.1.9</ecNumber>
    </recommendedName>
    <alternativeName>
        <fullName evidence="7">Phosphoglucose isomerase</fullName>
        <shortName evidence="7">PGI</shortName>
    </alternativeName>
    <alternativeName>
        <fullName evidence="7">Phosphohexose isomerase</fullName>
        <shortName evidence="7">PHI</shortName>
    </alternativeName>
</protein>
<comment type="pathway">
    <text evidence="7">Carbohydrate biosynthesis; gluconeogenesis.</text>
</comment>
<dbReference type="InterPro" id="IPR001672">
    <property type="entry name" value="G6P_Isomerase"/>
</dbReference>
<keyword evidence="5 7" id="KW-0413">Isomerase</keyword>
<feature type="active site" description="Proton donor" evidence="7">
    <location>
        <position position="369"/>
    </location>
</feature>
<dbReference type="Gene3D" id="3.40.50.10490">
    <property type="entry name" value="Glucose-6-phosphate isomerase like protein, domain 1"/>
    <property type="match status" value="2"/>
</dbReference>
<dbReference type="Pfam" id="PF00342">
    <property type="entry name" value="PGI"/>
    <property type="match status" value="1"/>
</dbReference>
<dbReference type="AlphaFoldDB" id="A0A060NMP4"/>
<dbReference type="GO" id="GO:0006094">
    <property type="term" value="P:gluconeogenesis"/>
    <property type="evidence" value="ECO:0007669"/>
    <property type="project" value="UniProtKB-UniRule"/>
</dbReference>
<comment type="pathway">
    <text evidence="1 7 8">Carbohydrate degradation; glycolysis; D-glyceraldehyde 3-phosphate and glycerone phosphate from D-glucose: step 2/4.</text>
</comment>
<dbReference type="EC" id="5.3.1.9" evidence="7"/>
<dbReference type="GO" id="GO:0051156">
    <property type="term" value="P:glucose 6-phosphate metabolic process"/>
    <property type="evidence" value="ECO:0007669"/>
    <property type="project" value="TreeGrafter"/>
</dbReference>
<proteinExistence type="inferred from homology"/>
<dbReference type="InterPro" id="IPR035476">
    <property type="entry name" value="SIS_PGI_1"/>
</dbReference>
<comment type="similarity">
    <text evidence="2 7 8">Belongs to the GPI family.</text>
</comment>
<dbReference type="GO" id="GO:0005829">
    <property type="term" value="C:cytosol"/>
    <property type="evidence" value="ECO:0007669"/>
    <property type="project" value="TreeGrafter"/>
</dbReference>
<dbReference type="PANTHER" id="PTHR11469">
    <property type="entry name" value="GLUCOSE-6-PHOSPHATE ISOMERASE"/>
    <property type="match status" value="1"/>
</dbReference>
<dbReference type="Proteomes" id="UP000067461">
    <property type="component" value="Chromosome"/>
</dbReference>
<dbReference type="UniPathway" id="UPA00138"/>
<keyword evidence="3 7" id="KW-0312">Gluconeogenesis</keyword>
<dbReference type="GO" id="GO:0097367">
    <property type="term" value="F:carbohydrate derivative binding"/>
    <property type="evidence" value="ECO:0007669"/>
    <property type="project" value="InterPro"/>
</dbReference>
<keyword evidence="7" id="KW-0963">Cytoplasm</keyword>
<comment type="catalytic activity">
    <reaction evidence="6 7 8">
        <text>alpha-D-glucose 6-phosphate = beta-D-fructose 6-phosphate</text>
        <dbReference type="Rhea" id="RHEA:11816"/>
        <dbReference type="ChEBI" id="CHEBI:57634"/>
        <dbReference type="ChEBI" id="CHEBI:58225"/>
        <dbReference type="EC" id="5.3.1.9"/>
    </reaction>
</comment>
<dbReference type="UniPathway" id="UPA00109">
    <property type="reaction ID" value="UER00181"/>
</dbReference>
<dbReference type="InterPro" id="IPR018189">
    <property type="entry name" value="Phosphoglucose_isomerase_CS"/>
</dbReference>
<dbReference type="GO" id="GO:0048029">
    <property type="term" value="F:monosaccharide binding"/>
    <property type="evidence" value="ECO:0007669"/>
    <property type="project" value="TreeGrafter"/>
</dbReference>
<evidence type="ECO:0000256" key="5">
    <source>
        <dbReference type="ARBA" id="ARBA00023235"/>
    </source>
</evidence>
<evidence type="ECO:0000313" key="10">
    <source>
        <dbReference type="Proteomes" id="UP000067461"/>
    </source>
</evidence>
<sequence>MTSFNPPLPAAAPTRHPSWQRLQALAAQGQLHLRELLRADASSPSPNTGRSQRLQLQAAGLRLDARHQAVTPEVLDALLELAADCQVGTQAQALCRGEPVNSTEGRAVLHPALRAGAMPNPPWGAELAQRIESELGRFLAAAERLRSGHWLGHSGQRITDVVNLGIGGSDLGPRMAVAALESLACNAPVRVHFVSNPDAWALHRVLRPLDAARTVFIVQSKTFTTQETLTLAASARRWLHGHGLQTPAQQAPHLIAVTAAPAMAAQQGYRSDHTFGFWDWVGGRYSVWSAIGLPLAIAIGAQAFREFLRGGHAMDQHFWTADAAHNMPLLMALLGIWNRNFLHCPTHLLAPYPSRLDAFTRFVQQLDMESNGKSTHLNGDAAQVSTGPIVWGGLGIDGQHAYFQLLHQGCHRVPVDFIGVEQEDTPLPLAAEHHRVVLLNLRAQALALAVGRDRADTEAELRASGLSEPQVQALWPHRRFAGNVPNSTLWLPALTPHALGALVALYEHKVFCQAAIWGINAYDQWGVELGKTLAKAMEQGPAPA</sequence>
<reference evidence="9 10" key="1">
    <citation type="journal article" date="2014" name="Nat. Commun.">
        <title>Physiological and genomic features of highly alkaliphilic hydrogen-utilizing Betaproteobacteria from a continental serpentinizing site.</title>
        <authorList>
            <person name="Suzuki S."/>
            <person name="Kuenen J.G."/>
            <person name="Schipper K."/>
            <person name="van der Velde S."/>
            <person name="Ishii S."/>
            <person name="Wu A."/>
            <person name="Sorokin D.Y."/>
            <person name="Tenney A."/>
            <person name="Meng X.Y."/>
            <person name="Morrill P.L."/>
            <person name="Kamagata Y."/>
            <person name="Muyzer G."/>
            <person name="Nealson K.H."/>
        </authorList>
    </citation>
    <scope>NUCLEOTIDE SEQUENCE [LARGE SCALE GENOMIC DNA]</scope>
    <source>
        <strain evidence="9 10">A1</strain>
    </source>
</reference>
<dbReference type="SUPFAM" id="SSF53697">
    <property type="entry name" value="SIS domain"/>
    <property type="match status" value="1"/>
</dbReference>
<organism evidence="9 10">
    <name type="scientific">Serpentinimonas raichei</name>
    <dbReference type="NCBI Taxonomy" id="1458425"/>
    <lineage>
        <taxon>Bacteria</taxon>
        <taxon>Pseudomonadati</taxon>
        <taxon>Pseudomonadota</taxon>
        <taxon>Betaproteobacteria</taxon>
        <taxon>Burkholderiales</taxon>
        <taxon>Comamonadaceae</taxon>
        <taxon>Serpentinimonas</taxon>
    </lineage>
</organism>
<evidence type="ECO:0000256" key="6">
    <source>
        <dbReference type="ARBA" id="ARBA00029321"/>
    </source>
</evidence>
<feature type="active site" evidence="7">
    <location>
        <position position="400"/>
    </location>
</feature>
<evidence type="ECO:0000256" key="1">
    <source>
        <dbReference type="ARBA" id="ARBA00004926"/>
    </source>
</evidence>
<gene>
    <name evidence="7" type="primary">pgi</name>
    <name evidence="9" type="ORF">SRAA_0929</name>
</gene>
<dbReference type="GO" id="GO:0004347">
    <property type="term" value="F:glucose-6-phosphate isomerase activity"/>
    <property type="evidence" value="ECO:0007669"/>
    <property type="project" value="UniProtKB-UniRule"/>
</dbReference>
<keyword evidence="4 7" id="KW-0324">Glycolysis</keyword>
<dbReference type="Gene3D" id="1.10.1390.10">
    <property type="match status" value="1"/>
</dbReference>
<dbReference type="CDD" id="cd05016">
    <property type="entry name" value="SIS_PGI_2"/>
    <property type="match status" value="1"/>
</dbReference>
<dbReference type="HAMAP" id="MF_00473">
    <property type="entry name" value="G6P_isomerase"/>
    <property type="match status" value="1"/>
</dbReference>
<dbReference type="NCBIfam" id="NF001211">
    <property type="entry name" value="PRK00179.1"/>
    <property type="match status" value="1"/>
</dbReference>